<dbReference type="EMBL" id="JARVKF010000436">
    <property type="protein sequence ID" value="KAK9413702.1"/>
    <property type="molecule type" value="Genomic_DNA"/>
</dbReference>
<gene>
    <name evidence="3" type="ORF">SUNI508_11783</name>
</gene>
<dbReference type="Proteomes" id="UP001408356">
    <property type="component" value="Unassembled WGS sequence"/>
</dbReference>
<name>A0ABR2UGE5_9PEZI</name>
<accession>A0ABR2UGE5</accession>
<feature type="chain" id="PRO_5046498931" evidence="2">
    <location>
        <begin position="22"/>
        <end position="258"/>
    </location>
</feature>
<feature type="compositionally biased region" description="Low complexity" evidence="1">
    <location>
        <begin position="193"/>
        <end position="226"/>
    </location>
</feature>
<sequence>MYSMWGKIAVVCLVAASGTTAALSKTGNFTVFSDTACQDPLFVNSEIKGRDFCAATDNTGDWGGEATDFVFKSYILNERPWCDNGSRPYFNVYSDQDCANLIKSYPPGALYNPTGPDADGTCVVPGAEYKAVAFVCDGFDTPPPSSTSELPVTSTPTSTYVRVSTTALTSATSTPITTETAVESSQSSTIEKTTTSVATSVSDTTSTGVATASSSSASGTGTSITSSAPTVVATAGAAWTRPGVAIVMAGLPVAILVL</sequence>
<evidence type="ECO:0000313" key="3">
    <source>
        <dbReference type="EMBL" id="KAK9413702.1"/>
    </source>
</evidence>
<feature type="compositionally biased region" description="Low complexity" evidence="1">
    <location>
        <begin position="172"/>
        <end position="181"/>
    </location>
</feature>
<keyword evidence="4" id="KW-1185">Reference proteome</keyword>
<organism evidence="3 4">
    <name type="scientific">Seiridium unicorne</name>
    <dbReference type="NCBI Taxonomy" id="138068"/>
    <lineage>
        <taxon>Eukaryota</taxon>
        <taxon>Fungi</taxon>
        <taxon>Dikarya</taxon>
        <taxon>Ascomycota</taxon>
        <taxon>Pezizomycotina</taxon>
        <taxon>Sordariomycetes</taxon>
        <taxon>Xylariomycetidae</taxon>
        <taxon>Amphisphaeriales</taxon>
        <taxon>Sporocadaceae</taxon>
        <taxon>Seiridium</taxon>
    </lineage>
</organism>
<evidence type="ECO:0000256" key="1">
    <source>
        <dbReference type="SAM" id="MobiDB-lite"/>
    </source>
</evidence>
<feature type="signal peptide" evidence="2">
    <location>
        <begin position="1"/>
        <end position="21"/>
    </location>
</feature>
<evidence type="ECO:0000313" key="4">
    <source>
        <dbReference type="Proteomes" id="UP001408356"/>
    </source>
</evidence>
<feature type="region of interest" description="Disordered" evidence="1">
    <location>
        <begin position="172"/>
        <end position="226"/>
    </location>
</feature>
<comment type="caution">
    <text evidence="3">The sequence shown here is derived from an EMBL/GenBank/DDBJ whole genome shotgun (WGS) entry which is preliminary data.</text>
</comment>
<feature type="compositionally biased region" description="Polar residues" evidence="1">
    <location>
        <begin position="182"/>
        <end position="192"/>
    </location>
</feature>
<protein>
    <submittedName>
        <fullName evidence="3">Uncharacterized protein</fullName>
    </submittedName>
</protein>
<reference evidence="3 4" key="1">
    <citation type="journal article" date="2024" name="J. Plant Pathol.">
        <title>Sequence and assembly of the genome of Seiridium unicorne, isolate CBS 538.82, causal agent of cypress canker disease.</title>
        <authorList>
            <person name="Scali E."/>
            <person name="Rocca G.D."/>
            <person name="Danti R."/>
            <person name="Garbelotto M."/>
            <person name="Barberini S."/>
            <person name="Baroncelli R."/>
            <person name="Emiliani G."/>
        </authorList>
    </citation>
    <scope>NUCLEOTIDE SEQUENCE [LARGE SCALE GENOMIC DNA]</scope>
    <source>
        <strain evidence="3 4">BM-138-508</strain>
    </source>
</reference>
<keyword evidence="2" id="KW-0732">Signal</keyword>
<evidence type="ECO:0000256" key="2">
    <source>
        <dbReference type="SAM" id="SignalP"/>
    </source>
</evidence>
<proteinExistence type="predicted"/>